<dbReference type="NCBIfam" id="TIGR01024">
    <property type="entry name" value="rplS_bact"/>
    <property type="match status" value="1"/>
</dbReference>
<dbReference type="GeneID" id="29672701"/>
<gene>
    <name evidence="6 8" type="primary">rplS</name>
    <name evidence="8" type="ORF">CEG42_00305</name>
</gene>
<evidence type="ECO:0000313" key="9">
    <source>
        <dbReference type="Proteomes" id="UP000197054"/>
    </source>
</evidence>
<dbReference type="Gene3D" id="2.30.30.790">
    <property type="match status" value="1"/>
</dbReference>
<dbReference type="InterPro" id="IPR001857">
    <property type="entry name" value="Ribosomal_bL19"/>
</dbReference>
<comment type="similarity">
    <text evidence="2 6 7">Belongs to the bacterial ribosomal protein bL19 family.</text>
</comment>
<sequence length="123" mass="13983">MALFKINKGEIMNFVNSTQLKTDIPNFDSGDTIIVHNRIVEGKKSRIQKFEGVVLRRRGSGSSETVIVRKESSGIGVEQSFNIHSPLVEKIEVIKYGKVRRAYISYMRNRSGKSARIKELNKQ</sequence>
<dbReference type="PROSITE" id="PS01015">
    <property type="entry name" value="RIBOSOMAL_L19"/>
    <property type="match status" value="1"/>
</dbReference>
<evidence type="ECO:0000256" key="7">
    <source>
        <dbReference type="RuleBase" id="RU000559"/>
    </source>
</evidence>
<evidence type="ECO:0000256" key="6">
    <source>
        <dbReference type="HAMAP-Rule" id="MF_00402"/>
    </source>
</evidence>
<evidence type="ECO:0000256" key="1">
    <source>
        <dbReference type="ARBA" id="ARBA00002349"/>
    </source>
</evidence>
<proteinExistence type="inferred from homology"/>
<dbReference type="HAMAP" id="MF_00402">
    <property type="entry name" value="Ribosomal_bL19"/>
    <property type="match status" value="1"/>
</dbReference>
<evidence type="ECO:0000256" key="2">
    <source>
        <dbReference type="ARBA" id="ARBA00005781"/>
    </source>
</evidence>
<dbReference type="EMBL" id="CP021991">
    <property type="protein sequence ID" value="ASD29695.1"/>
    <property type="molecule type" value="Genomic_DNA"/>
</dbReference>
<evidence type="ECO:0000313" key="8">
    <source>
        <dbReference type="EMBL" id="ASD29695.1"/>
    </source>
</evidence>
<dbReference type="Pfam" id="PF01245">
    <property type="entry name" value="Ribosomal_L19"/>
    <property type="match status" value="1"/>
</dbReference>
<dbReference type="InterPro" id="IPR018257">
    <property type="entry name" value="Ribosomal_bL19_CS"/>
</dbReference>
<keyword evidence="3 6" id="KW-0689">Ribosomal protein</keyword>
<dbReference type="GO" id="GO:0022625">
    <property type="term" value="C:cytosolic large ribosomal subunit"/>
    <property type="evidence" value="ECO:0007669"/>
    <property type="project" value="TreeGrafter"/>
</dbReference>
<reference evidence="8 9" key="1">
    <citation type="submission" date="2017-06" db="EMBL/GenBank/DDBJ databases">
        <title>Genome Sequencing and Comparative Genomics Analysis of Five Ureaplasma Urealyticums with Different Drug Resistance.</title>
        <authorList>
            <person name="Ma L."/>
            <person name="Jia T."/>
        </authorList>
    </citation>
    <scope>NUCLEOTIDE SEQUENCE [LARGE SCALE GENOMIC DNA]</scope>
    <source>
        <strain evidence="9">hebnu uu3</strain>
    </source>
</reference>
<dbReference type="PANTHER" id="PTHR15680:SF9">
    <property type="entry name" value="LARGE RIBOSOMAL SUBUNIT PROTEIN BL19M"/>
    <property type="match status" value="1"/>
</dbReference>
<dbReference type="InterPro" id="IPR008991">
    <property type="entry name" value="Translation_prot_SH3-like_sf"/>
</dbReference>
<dbReference type="GO" id="GO:0006412">
    <property type="term" value="P:translation"/>
    <property type="evidence" value="ECO:0007669"/>
    <property type="project" value="UniProtKB-UniRule"/>
</dbReference>
<name>A0AAC9T2V4_UREPR</name>
<dbReference type="AlphaFoldDB" id="A0AAC9T2V4"/>
<dbReference type="SMR" id="A0AAC9T2V4"/>
<dbReference type="GO" id="GO:0003735">
    <property type="term" value="F:structural constituent of ribosome"/>
    <property type="evidence" value="ECO:0007669"/>
    <property type="project" value="InterPro"/>
</dbReference>
<dbReference type="Proteomes" id="UP000197054">
    <property type="component" value="Chromosome"/>
</dbReference>
<dbReference type="PIRSF" id="PIRSF002191">
    <property type="entry name" value="Ribosomal_L19"/>
    <property type="match status" value="1"/>
</dbReference>
<comment type="function">
    <text evidence="1 6 7">This protein is located at the 30S-50S ribosomal subunit interface and may play a role in the structure and function of the aminoacyl-tRNA binding site.</text>
</comment>
<accession>A0AAC9T2V4</accession>
<dbReference type="RefSeq" id="WP_006688591.1">
    <property type="nucleotide sequence ID" value="NZ_CAMPUF010000001.1"/>
</dbReference>
<organism evidence="8 9">
    <name type="scientific">Ureaplasma parvum</name>
    <name type="common">Ureaplasma urealyticum biotype 1</name>
    <dbReference type="NCBI Taxonomy" id="134821"/>
    <lineage>
        <taxon>Bacteria</taxon>
        <taxon>Bacillati</taxon>
        <taxon>Mycoplasmatota</taxon>
        <taxon>Mycoplasmoidales</taxon>
        <taxon>Mycoplasmoidaceae</taxon>
        <taxon>Ureaplasma</taxon>
    </lineage>
</organism>
<dbReference type="InterPro" id="IPR038657">
    <property type="entry name" value="Ribosomal_bL19_sf"/>
</dbReference>
<dbReference type="PANTHER" id="PTHR15680">
    <property type="entry name" value="RIBOSOMAL PROTEIN L19"/>
    <property type="match status" value="1"/>
</dbReference>
<evidence type="ECO:0000256" key="3">
    <source>
        <dbReference type="ARBA" id="ARBA00022980"/>
    </source>
</evidence>
<evidence type="ECO:0000256" key="4">
    <source>
        <dbReference type="ARBA" id="ARBA00023274"/>
    </source>
</evidence>
<protein>
    <recommendedName>
        <fullName evidence="5 6">Large ribosomal subunit protein bL19</fullName>
    </recommendedName>
</protein>
<dbReference type="SUPFAM" id="SSF50104">
    <property type="entry name" value="Translation proteins SH3-like domain"/>
    <property type="match status" value="1"/>
</dbReference>
<dbReference type="PRINTS" id="PR00061">
    <property type="entry name" value="RIBOSOMALL19"/>
</dbReference>
<evidence type="ECO:0000256" key="5">
    <source>
        <dbReference type="ARBA" id="ARBA00035171"/>
    </source>
</evidence>
<dbReference type="OMA" id="TITVYYE"/>
<keyword evidence="4 6" id="KW-0687">Ribonucleoprotein</keyword>